<dbReference type="Proteomes" id="UP000515292">
    <property type="component" value="Chromosome"/>
</dbReference>
<dbReference type="RefSeq" id="WP_182297416.1">
    <property type="nucleotide sequence ID" value="NZ_CP059851.1"/>
</dbReference>
<sequence length="73" mass="7704">MSAVEAAVRAVRDVLLLGKRIDDLEGDVTALSRDIQALAADHALLAQRVARIEGFVEGAAAANVARRARLPKA</sequence>
<keyword evidence="2" id="KW-1185">Reference proteome</keyword>
<dbReference type="EMBL" id="CP059851">
    <property type="protein sequence ID" value="QMW23593.1"/>
    <property type="molecule type" value="Genomic_DNA"/>
</dbReference>
<proteinExistence type="predicted"/>
<dbReference type="KEGG" id="sand:H3309_03610"/>
<evidence type="ECO:0000313" key="2">
    <source>
        <dbReference type="Proteomes" id="UP000515292"/>
    </source>
</evidence>
<evidence type="ECO:0000313" key="1">
    <source>
        <dbReference type="EMBL" id="QMW23593.1"/>
    </source>
</evidence>
<gene>
    <name evidence="1" type="ORF">H3309_03610</name>
</gene>
<protein>
    <submittedName>
        <fullName evidence="1">Uncharacterized protein</fullName>
    </submittedName>
</protein>
<accession>A0A7G5IJQ1</accession>
<organism evidence="1 2">
    <name type="scientific">Sandaracinobacteroides saxicola</name>
    <dbReference type="NCBI Taxonomy" id="2759707"/>
    <lineage>
        <taxon>Bacteria</taxon>
        <taxon>Pseudomonadati</taxon>
        <taxon>Pseudomonadota</taxon>
        <taxon>Alphaproteobacteria</taxon>
        <taxon>Sphingomonadales</taxon>
        <taxon>Sphingosinicellaceae</taxon>
        <taxon>Sandaracinobacteroides</taxon>
    </lineage>
</organism>
<reference evidence="1 2" key="1">
    <citation type="submission" date="2020-07" db="EMBL/GenBank/DDBJ databases">
        <title>Complete genome sequence for Sandaracinobacter sp. M6.</title>
        <authorList>
            <person name="Tang Y."/>
            <person name="Liu Q."/>
            <person name="Guo Z."/>
            <person name="Lei P."/>
            <person name="Huang B."/>
        </authorList>
    </citation>
    <scope>NUCLEOTIDE SEQUENCE [LARGE SCALE GENOMIC DNA]</scope>
    <source>
        <strain evidence="1 2">M6</strain>
    </source>
</reference>
<name>A0A7G5IJQ1_9SPHN</name>
<dbReference type="AlphaFoldDB" id="A0A7G5IJQ1"/>